<dbReference type="GO" id="GO:0005762">
    <property type="term" value="C:mitochondrial large ribosomal subunit"/>
    <property type="evidence" value="ECO:0007669"/>
    <property type="project" value="EnsemblFungi"/>
</dbReference>
<dbReference type="HOGENOM" id="CLU_076154_2_0_1"/>
<sequence>MSVPSMKQYFELLPPKLKSFFKKYPPHLNYSDRPVSTLLPTANPFLPNKHPVTGKYHEPKYSLRRMSDIYKLAYTYGIQDFLPPRNKLFFEEKYNQKKIVKGVIFPKGHKYELSHGMKMKKMEEAIKNADKYIVEARGSKYLKKLERRKREGTKSWF</sequence>
<gene>
    <name evidence="2" type="ordered locus">Ecym_5268</name>
</gene>
<proteinExistence type="predicted"/>
<reference evidence="2 3" key="1">
    <citation type="journal article" date="2011" name="G3 (Bethesda)">
        <title>Genome evolution in the Eremothecium clade of the Saccharomyces complex revealed by comparative genomics.</title>
        <authorList>
            <person name="Wendland J."/>
            <person name="Walther A."/>
        </authorList>
    </citation>
    <scope>NUCLEOTIDE SEQUENCE [LARGE SCALE GENOMIC DNA]</scope>
    <source>
        <strain evidence="3">CBS 270.75 / DBVPG 7215 / KCTC 17166 / NRRL Y-17582</strain>
    </source>
</reference>
<dbReference type="PANTHER" id="PTHR28041">
    <property type="entry name" value="54S RIBOSOMAL PROTEIN L25, MITOCHONDRIAL"/>
    <property type="match status" value="1"/>
</dbReference>
<dbReference type="STRING" id="931890.I6ND90"/>
<evidence type="ECO:0000313" key="3">
    <source>
        <dbReference type="Proteomes" id="UP000006790"/>
    </source>
</evidence>
<name>I6ND90_ERECY</name>
<feature type="domain" description="Large ribosomal subunit protein mL59" evidence="1">
    <location>
        <begin position="15"/>
        <end position="137"/>
    </location>
</feature>
<evidence type="ECO:0000313" key="2">
    <source>
        <dbReference type="EMBL" id="AET40032.1"/>
    </source>
</evidence>
<dbReference type="RefSeq" id="XP_003646849.1">
    <property type="nucleotide sequence ID" value="XM_003646801.1"/>
</dbReference>
<dbReference type="OMA" id="KGHKHEL"/>
<accession>I6ND90</accession>
<dbReference type="OrthoDB" id="18529at2759"/>
<protein>
    <recommendedName>
        <fullName evidence="1">Large ribosomal subunit protein mL59 domain-containing protein</fullName>
    </recommendedName>
</protein>
<organism evidence="2 3">
    <name type="scientific">Eremothecium cymbalariae (strain CBS 270.75 / DBVPG 7215 / KCTC 17166 / NRRL Y-17582)</name>
    <name type="common">Yeast</name>
    <dbReference type="NCBI Taxonomy" id="931890"/>
    <lineage>
        <taxon>Eukaryota</taxon>
        <taxon>Fungi</taxon>
        <taxon>Dikarya</taxon>
        <taxon>Ascomycota</taxon>
        <taxon>Saccharomycotina</taxon>
        <taxon>Saccharomycetes</taxon>
        <taxon>Saccharomycetales</taxon>
        <taxon>Saccharomycetaceae</taxon>
        <taxon>Eremothecium</taxon>
    </lineage>
</organism>
<dbReference type="InterPro" id="IPR037507">
    <property type="entry name" value="Ribosomal_mL59"/>
</dbReference>
<dbReference type="AlphaFoldDB" id="I6ND90"/>
<dbReference type="eggNOG" id="ENOG502RZ2K">
    <property type="taxonomic scope" value="Eukaryota"/>
</dbReference>
<dbReference type="KEGG" id="erc:Ecym_5268"/>
<dbReference type="GeneID" id="11470744"/>
<evidence type="ECO:0000259" key="1">
    <source>
        <dbReference type="Pfam" id="PF18126"/>
    </source>
</evidence>
<dbReference type="Proteomes" id="UP000006790">
    <property type="component" value="Chromosome 5"/>
</dbReference>
<dbReference type="PANTHER" id="PTHR28041:SF1">
    <property type="entry name" value="LARGE RIBOSOMAL SUBUNIT PROTEIN ML59"/>
    <property type="match status" value="1"/>
</dbReference>
<dbReference type="EMBL" id="CP002501">
    <property type="protein sequence ID" value="AET40032.1"/>
    <property type="molecule type" value="Genomic_DNA"/>
</dbReference>
<keyword evidence="3" id="KW-1185">Reference proteome</keyword>
<dbReference type="InterPro" id="IPR040922">
    <property type="entry name" value="Ribosomal_mL59_dom"/>
</dbReference>
<dbReference type="FunCoup" id="I6ND90">
    <property type="interactions" value="127"/>
</dbReference>
<dbReference type="InParanoid" id="I6ND90"/>
<dbReference type="GO" id="GO:0003735">
    <property type="term" value="F:structural constituent of ribosome"/>
    <property type="evidence" value="ECO:0007669"/>
    <property type="project" value="EnsemblFungi"/>
</dbReference>
<dbReference type="Pfam" id="PF18126">
    <property type="entry name" value="Mitoc_mL59"/>
    <property type="match status" value="1"/>
</dbReference>